<gene>
    <name evidence="5" type="primary">LOC117564220</name>
</gene>
<evidence type="ECO:0000259" key="3">
    <source>
        <dbReference type="Pfam" id="PF05444"/>
    </source>
</evidence>
<accession>A0A6P8WHP6</accession>
<reference evidence="5" key="1">
    <citation type="submission" date="2025-08" db="UniProtKB">
        <authorList>
            <consortium name="RefSeq"/>
        </authorList>
    </citation>
    <scope>IDENTIFICATION</scope>
    <source>
        <strain evidence="5">15112-1751.03</strain>
        <tissue evidence="5">Whole Adult</tissue>
    </source>
</reference>
<dbReference type="InterPro" id="IPR008472">
    <property type="entry name" value="DUF753"/>
</dbReference>
<evidence type="ECO:0000256" key="2">
    <source>
        <dbReference type="SAM" id="SignalP"/>
    </source>
</evidence>
<dbReference type="PANTHER" id="PTHR21721">
    <property type="entry name" value="GH09876P-RELATED"/>
    <property type="match status" value="1"/>
</dbReference>
<keyword evidence="2" id="KW-0732">Signal</keyword>
<feature type="compositionally biased region" description="Polar residues" evidence="1">
    <location>
        <begin position="206"/>
        <end position="225"/>
    </location>
</feature>
<evidence type="ECO:0000256" key="1">
    <source>
        <dbReference type="SAM" id="MobiDB-lite"/>
    </source>
</evidence>
<feature type="compositionally biased region" description="Low complexity" evidence="1">
    <location>
        <begin position="57"/>
        <end position="84"/>
    </location>
</feature>
<feature type="signal peptide" evidence="2">
    <location>
        <begin position="1"/>
        <end position="22"/>
    </location>
</feature>
<organism evidence="4 5">
    <name type="scientific">Drosophila albomicans</name>
    <name type="common">Fruit fly</name>
    <dbReference type="NCBI Taxonomy" id="7291"/>
    <lineage>
        <taxon>Eukaryota</taxon>
        <taxon>Metazoa</taxon>
        <taxon>Ecdysozoa</taxon>
        <taxon>Arthropoda</taxon>
        <taxon>Hexapoda</taxon>
        <taxon>Insecta</taxon>
        <taxon>Pterygota</taxon>
        <taxon>Neoptera</taxon>
        <taxon>Endopterygota</taxon>
        <taxon>Diptera</taxon>
        <taxon>Brachycera</taxon>
        <taxon>Muscomorpha</taxon>
        <taxon>Ephydroidea</taxon>
        <taxon>Drosophilidae</taxon>
        <taxon>Drosophila</taxon>
    </lineage>
</organism>
<evidence type="ECO:0000313" key="5">
    <source>
        <dbReference type="RefSeq" id="XP_034098798.2"/>
    </source>
</evidence>
<proteinExistence type="predicted"/>
<feature type="domain" description="DUF753" evidence="3">
    <location>
        <begin position="230"/>
        <end position="303"/>
    </location>
</feature>
<feature type="region of interest" description="Disordered" evidence="1">
    <location>
        <begin position="57"/>
        <end position="225"/>
    </location>
</feature>
<sequence>MNGKQLCIWFALFALLLEGSGAQEQDEVTTQLPAVETELPPHEEPAVVEIVEPATEPVSTAEAATVSESAAEPAVEPEAVAAKAPEAEPSPELINEDAEAEPTTEVKPAEELEPAAEAEPEPEAQPEPSVEAEPAAEPEPLSEPAIQSETKPAAEPETQPAAELLPEPAAEPETEPATEPLPEPAAEPEAKSETAPEAEADYQNDAAASQSHSSVEPTTKQPSPSLNTMTCYSCSSYPRGRCDQKPSDSSPCQAITKEGCYTLIKSDTQLIMRGCISELSEEGNKYCRKEPKHCVLCYDKLCNKDVAPPATASAVRMLNNSAEWILYVLKLILF</sequence>
<dbReference type="GeneID" id="117564220"/>
<dbReference type="OrthoDB" id="7860159at2759"/>
<evidence type="ECO:0000313" key="4">
    <source>
        <dbReference type="Proteomes" id="UP000515160"/>
    </source>
</evidence>
<dbReference type="AlphaFoldDB" id="A0A6P8WHP6"/>
<dbReference type="CDD" id="cd00117">
    <property type="entry name" value="TFP"/>
    <property type="match status" value="1"/>
</dbReference>
<dbReference type="Proteomes" id="UP000515160">
    <property type="component" value="Chromosome 2L"/>
</dbReference>
<feature type="compositionally biased region" description="Acidic residues" evidence="1">
    <location>
        <begin position="111"/>
        <end position="124"/>
    </location>
</feature>
<name>A0A6P8WHP6_DROAB</name>
<feature type="compositionally biased region" description="Low complexity" evidence="1">
    <location>
        <begin position="126"/>
        <end position="168"/>
    </location>
</feature>
<dbReference type="RefSeq" id="XP_034098798.2">
    <property type="nucleotide sequence ID" value="XM_034242907.2"/>
</dbReference>
<protein>
    <submittedName>
        <fullName evidence="5">Protein TsetseEP</fullName>
    </submittedName>
</protein>
<feature type="chain" id="PRO_5039253966" evidence="2">
    <location>
        <begin position="23"/>
        <end position="334"/>
    </location>
</feature>
<dbReference type="PANTHER" id="PTHR21721:SF27">
    <property type="entry name" value="GH09876P"/>
    <property type="match status" value="1"/>
</dbReference>
<keyword evidence="4" id="KW-1185">Reference proteome</keyword>
<dbReference type="Pfam" id="PF05444">
    <property type="entry name" value="DUF753"/>
    <property type="match status" value="1"/>
</dbReference>